<sequence length="332" mass="38268">MAMPVRDRKLYKAEILQANKILSEAERKKIIHDYKPIDQEDDNDDEWAEHDVPSHPRFGLRRALRNKLHLALFTIMHSIFSLYIRIRQAWHIVAYRISSILFYHHRTPAFIERDVEGLKKKPQHLSVVLKVGQGGRHSAELERLVNEAAEIAVWCTCAKIPTLTVYERTGIFKKYLPHVQQSINQKFRSYFGRHQPSLTVSMPHADEVLESPALGDFARTDPRHLNISFISAEDGRESMVDLTRTLAEMSQKNKLSPKDIGMDLIGAELSEGIMPEPDLLILFGPHVELDGYPPWPIRLTEIFCLPDNQEVGYQVFLRALRNFANAQFRKGK</sequence>
<dbReference type="GO" id="GO:1904423">
    <property type="term" value="C:dehydrodolichyl diphosphate synthase complex"/>
    <property type="evidence" value="ECO:0007669"/>
    <property type="project" value="InterPro"/>
</dbReference>
<dbReference type="PANTHER" id="PTHR21528">
    <property type="entry name" value="DEHYDRODOLICHYL DIPHOSPHATE SYNTHASE COMPLEX SUBUNIT NUS1"/>
    <property type="match status" value="1"/>
</dbReference>
<evidence type="ECO:0000256" key="7">
    <source>
        <dbReference type="ARBA" id="ARBA00022692"/>
    </source>
</evidence>
<evidence type="ECO:0000256" key="1">
    <source>
        <dbReference type="ARBA" id="ARBA00001946"/>
    </source>
</evidence>
<evidence type="ECO:0000256" key="4">
    <source>
        <dbReference type="ARBA" id="ARBA00005432"/>
    </source>
</evidence>
<dbReference type="GO" id="GO:0005789">
    <property type="term" value="C:endoplasmic reticulum membrane"/>
    <property type="evidence" value="ECO:0007669"/>
    <property type="project" value="UniProtKB-SubCell"/>
</dbReference>
<reference evidence="14" key="1">
    <citation type="submission" date="2015-05" db="EMBL/GenBank/DDBJ databases">
        <authorList>
            <person name="Fogelqvist Johan"/>
        </authorList>
    </citation>
    <scope>NUCLEOTIDE SEQUENCE [LARGE SCALE GENOMIC DNA]</scope>
</reference>
<evidence type="ECO:0000256" key="8">
    <source>
        <dbReference type="ARBA" id="ARBA00022824"/>
    </source>
</evidence>
<evidence type="ECO:0000256" key="5">
    <source>
        <dbReference type="ARBA" id="ARBA00012596"/>
    </source>
</evidence>
<dbReference type="EC" id="2.5.1.87" evidence="5"/>
<protein>
    <recommendedName>
        <fullName evidence="5">ditrans,polycis-polyprenyl diphosphate synthase [(2E,6E)-farnesyldiphosphate specific]</fullName>
        <ecNumber evidence="5">2.5.1.87</ecNumber>
    </recommendedName>
</protein>
<dbReference type="Gene3D" id="3.40.1180.10">
    <property type="entry name" value="Decaprenyl diphosphate synthase-like"/>
    <property type="match status" value="1"/>
</dbReference>
<evidence type="ECO:0000256" key="9">
    <source>
        <dbReference type="ARBA" id="ARBA00022842"/>
    </source>
</evidence>
<dbReference type="PANTHER" id="PTHR21528:SF0">
    <property type="entry name" value="DEHYDRODOLICHYL DIPHOSPHATE SYNTHASE COMPLEX SUBUNIT NUS1"/>
    <property type="match status" value="1"/>
</dbReference>
<keyword evidence="8" id="KW-0256">Endoplasmic reticulum</keyword>
<comment type="catalytic activity">
    <reaction evidence="12">
        <text>n isopentenyl diphosphate + (2E,6E)-farnesyl diphosphate = a di-trans,poly-cis-polyprenyl diphosphate + n diphosphate</text>
        <dbReference type="Rhea" id="RHEA:53008"/>
        <dbReference type="Rhea" id="RHEA-COMP:19494"/>
        <dbReference type="ChEBI" id="CHEBI:33019"/>
        <dbReference type="ChEBI" id="CHEBI:128769"/>
        <dbReference type="ChEBI" id="CHEBI:136960"/>
        <dbReference type="ChEBI" id="CHEBI:175763"/>
        <dbReference type="EC" id="2.5.1.87"/>
    </reaction>
</comment>
<keyword evidence="6" id="KW-0808">Transferase</keyword>
<dbReference type="InterPro" id="IPR038887">
    <property type="entry name" value="Nus1/NgBR"/>
</dbReference>
<evidence type="ECO:0000313" key="14">
    <source>
        <dbReference type="Proteomes" id="UP000045706"/>
    </source>
</evidence>
<keyword evidence="10" id="KW-1133">Transmembrane helix</keyword>
<evidence type="ECO:0000313" key="13">
    <source>
        <dbReference type="EMBL" id="CRK46207.1"/>
    </source>
</evidence>
<evidence type="ECO:0000256" key="11">
    <source>
        <dbReference type="ARBA" id="ARBA00023136"/>
    </source>
</evidence>
<evidence type="ECO:0000256" key="2">
    <source>
        <dbReference type="ARBA" id="ARBA00004586"/>
    </source>
</evidence>
<dbReference type="GO" id="GO:0045547">
    <property type="term" value="F:ditrans,polycis-polyprenyl diphosphate synthase [(2E,6E)-farnesyl diphosphate specific] activity"/>
    <property type="evidence" value="ECO:0007669"/>
    <property type="project" value="UniProtKB-EC"/>
</dbReference>
<evidence type="ECO:0000256" key="12">
    <source>
        <dbReference type="ARBA" id="ARBA00047353"/>
    </source>
</evidence>
<name>A0A0G4NI89_VERLO</name>
<dbReference type="SUPFAM" id="SSF64005">
    <property type="entry name" value="Undecaprenyl diphosphate synthase"/>
    <property type="match status" value="1"/>
</dbReference>
<comment type="pathway">
    <text evidence="3">Protein modification; protein glycosylation.</text>
</comment>
<evidence type="ECO:0000256" key="3">
    <source>
        <dbReference type="ARBA" id="ARBA00004922"/>
    </source>
</evidence>
<proteinExistence type="inferred from homology"/>
<keyword evidence="7" id="KW-0812">Transmembrane</keyword>
<evidence type="ECO:0000256" key="6">
    <source>
        <dbReference type="ARBA" id="ARBA00022679"/>
    </source>
</evidence>
<keyword evidence="9" id="KW-0460">Magnesium</keyword>
<gene>
    <name evidence="13" type="ORF">BN1723_006938</name>
</gene>
<dbReference type="AlphaFoldDB" id="A0A0G4NI89"/>
<keyword evidence="11" id="KW-0472">Membrane</keyword>
<dbReference type="EMBL" id="CVQI01035384">
    <property type="protein sequence ID" value="CRK46207.1"/>
    <property type="molecule type" value="Genomic_DNA"/>
</dbReference>
<evidence type="ECO:0000256" key="10">
    <source>
        <dbReference type="ARBA" id="ARBA00022989"/>
    </source>
</evidence>
<accession>A0A0G4NI89</accession>
<comment type="subcellular location">
    <subcellularLocation>
        <location evidence="2">Endoplasmic reticulum membrane</location>
    </subcellularLocation>
</comment>
<comment type="cofactor">
    <cofactor evidence="1">
        <name>Mg(2+)</name>
        <dbReference type="ChEBI" id="CHEBI:18420"/>
    </cofactor>
</comment>
<dbReference type="Proteomes" id="UP000045706">
    <property type="component" value="Unassembled WGS sequence"/>
</dbReference>
<dbReference type="UniPathway" id="UPA00378"/>
<dbReference type="InterPro" id="IPR036424">
    <property type="entry name" value="UPP_synth-like_sf"/>
</dbReference>
<comment type="similarity">
    <text evidence="4">Belongs to the UPP synthase family.</text>
</comment>
<organism evidence="13 14">
    <name type="scientific">Verticillium longisporum</name>
    <name type="common">Verticillium dahliae var. longisporum</name>
    <dbReference type="NCBI Taxonomy" id="100787"/>
    <lineage>
        <taxon>Eukaryota</taxon>
        <taxon>Fungi</taxon>
        <taxon>Dikarya</taxon>
        <taxon>Ascomycota</taxon>
        <taxon>Pezizomycotina</taxon>
        <taxon>Sordariomycetes</taxon>
        <taxon>Hypocreomycetidae</taxon>
        <taxon>Glomerellales</taxon>
        <taxon>Plectosphaerellaceae</taxon>
        <taxon>Verticillium</taxon>
    </lineage>
</organism>